<evidence type="ECO:0000313" key="3">
    <source>
        <dbReference type="Proteomes" id="UP001056384"/>
    </source>
</evidence>
<keyword evidence="3" id="KW-1185">Reference proteome</keyword>
<evidence type="ECO:0000256" key="1">
    <source>
        <dbReference type="SAM" id="SignalP"/>
    </source>
</evidence>
<name>A0A9Q9AX82_9PEZI</name>
<evidence type="ECO:0000313" key="2">
    <source>
        <dbReference type="EMBL" id="USW53607.1"/>
    </source>
</evidence>
<protein>
    <submittedName>
        <fullName evidence="2">Uncharacterized protein</fullName>
    </submittedName>
</protein>
<dbReference type="Proteomes" id="UP001056384">
    <property type="component" value="Chromosome 5"/>
</dbReference>
<feature type="chain" id="PRO_5040239762" evidence="1">
    <location>
        <begin position="18"/>
        <end position="72"/>
    </location>
</feature>
<accession>A0A9Q9AX82</accession>
<sequence length="72" mass="7329">MLSIAAAILLISSTAWASCGSFGTPGRTVTWHANTDSQYNGGDAGSICGCLDILVNIESCNLEHASPDGKSA</sequence>
<proteinExistence type="predicted"/>
<gene>
    <name evidence="2" type="ORF">Slin15195_G069260</name>
</gene>
<dbReference type="EMBL" id="CP099422">
    <property type="protein sequence ID" value="USW53607.1"/>
    <property type="molecule type" value="Genomic_DNA"/>
</dbReference>
<feature type="signal peptide" evidence="1">
    <location>
        <begin position="1"/>
        <end position="17"/>
    </location>
</feature>
<dbReference type="AlphaFoldDB" id="A0A9Q9AX82"/>
<keyword evidence="1" id="KW-0732">Signal</keyword>
<organism evidence="2 3">
    <name type="scientific">Septoria linicola</name>
    <dbReference type="NCBI Taxonomy" id="215465"/>
    <lineage>
        <taxon>Eukaryota</taxon>
        <taxon>Fungi</taxon>
        <taxon>Dikarya</taxon>
        <taxon>Ascomycota</taxon>
        <taxon>Pezizomycotina</taxon>
        <taxon>Dothideomycetes</taxon>
        <taxon>Dothideomycetidae</taxon>
        <taxon>Mycosphaerellales</taxon>
        <taxon>Mycosphaerellaceae</taxon>
        <taxon>Septoria</taxon>
    </lineage>
</organism>
<reference evidence="2" key="1">
    <citation type="submission" date="2022-06" db="EMBL/GenBank/DDBJ databases">
        <title>Complete genome sequences of two strains of the flax pathogen Septoria linicola.</title>
        <authorList>
            <person name="Lapalu N."/>
            <person name="Simon A."/>
            <person name="Demenou B."/>
            <person name="Paumier D."/>
            <person name="Guillot M.-P."/>
            <person name="Gout L."/>
            <person name="Valade R."/>
        </authorList>
    </citation>
    <scope>NUCLEOTIDE SEQUENCE</scope>
    <source>
        <strain evidence="2">SE15195</strain>
    </source>
</reference>